<comment type="caution">
    <text evidence="1">The sequence shown here is derived from an EMBL/GenBank/DDBJ whole genome shotgun (WGS) entry which is preliminary data.</text>
</comment>
<proteinExistence type="predicted"/>
<dbReference type="Proteomes" id="UP001350748">
    <property type="component" value="Unassembled WGS sequence"/>
</dbReference>
<gene>
    <name evidence="1" type="ORF">V3H18_12520</name>
</gene>
<reference evidence="1 2" key="1">
    <citation type="submission" date="2024-02" db="EMBL/GenBank/DDBJ databases">
        <authorList>
            <person name="Grouzdev D."/>
        </authorList>
    </citation>
    <scope>NUCLEOTIDE SEQUENCE [LARGE SCALE GENOMIC DNA]</scope>
    <source>
        <strain evidence="1 2">9N</strain>
    </source>
</reference>
<accession>A0ABU7XJS4</accession>
<protein>
    <submittedName>
        <fullName evidence="1">Uncharacterized protein</fullName>
    </submittedName>
</protein>
<evidence type="ECO:0000313" key="1">
    <source>
        <dbReference type="EMBL" id="MEF3367360.1"/>
    </source>
</evidence>
<organism evidence="1 2">
    <name type="scientific">Methylocystis borbori</name>
    <dbReference type="NCBI Taxonomy" id="3118750"/>
    <lineage>
        <taxon>Bacteria</taxon>
        <taxon>Pseudomonadati</taxon>
        <taxon>Pseudomonadota</taxon>
        <taxon>Alphaproteobacteria</taxon>
        <taxon>Hyphomicrobiales</taxon>
        <taxon>Methylocystaceae</taxon>
        <taxon>Methylocystis</taxon>
    </lineage>
</organism>
<dbReference type="RefSeq" id="WP_332082405.1">
    <property type="nucleotide sequence ID" value="NZ_JAZHYN010000039.1"/>
</dbReference>
<keyword evidence="2" id="KW-1185">Reference proteome</keyword>
<name>A0ABU7XJS4_9HYPH</name>
<dbReference type="EMBL" id="JAZHYN010000039">
    <property type="protein sequence ID" value="MEF3367360.1"/>
    <property type="molecule type" value="Genomic_DNA"/>
</dbReference>
<sequence>MPANSIKSKFLILGIPPYKKFELARALSDMGRTVAHYMIGGVLTADIINTNMRCGLGALHGIKADCLLQINATSARDGQGFFPDFDLVLLRRIVDDNNLKVVLTSGPAPEILSSIDSHGDLRQRLIKTDIPGLPAGVGAIDKDIIDWINGYFDAVRRLFAGSERFVEIDMSKQDAPLSLQSAVAATRPFSSEIISAPRPQTSALRFSDVGELETEFSMHLEQDSPHKSFRGRIGIRTPYNLQHAPVWRSFLALNYASTTAAQLSGKRATPITISCDFPVDQALVELYADRVRKYGHELVVECEVVDRTYELPSKGTALSFGGGKESRLTYGLLRERGESDLVVCTTDPHYPHADIPEIVRVEMIGTDNLEIRLLPAFMMRPANWYLGGALADANRQSPWQYYFDYGSPAERDELADAFRKLGYAVKMHSPVSVLPSNICQKILCERYPQIAQEQRSTAFNSKNEKTLFVALLLLYHGFSISNVVELDILAEMGNQYIEIFKSGNFGPSNMREPYHREAMAILRYLDETGRLPFKPQSEIPTEWQARWINYIHAYVDPNVASDFMDIFTQYAAIADRAELDYVLPT</sequence>
<evidence type="ECO:0000313" key="2">
    <source>
        <dbReference type="Proteomes" id="UP001350748"/>
    </source>
</evidence>